<dbReference type="PANTHER" id="PTHR48094">
    <property type="entry name" value="PROTEIN/NUCLEIC ACID DEGLYCASE DJ-1-RELATED"/>
    <property type="match status" value="1"/>
</dbReference>
<organism evidence="2 3">
    <name type="scientific">Priestia megaterium (strain ATCC 14581 / DSM 32 / CCUG 1817 / JCM 2506 / NBRC 15308 / NCIMB 9376 / NCTC 10342 / NRRL B-14308 / VKM B-512 / Ford 19)</name>
    <name type="common">Bacillus megaterium</name>
    <dbReference type="NCBI Taxonomy" id="1348623"/>
    <lineage>
        <taxon>Bacteria</taxon>
        <taxon>Bacillati</taxon>
        <taxon>Bacillota</taxon>
        <taxon>Bacilli</taxon>
        <taxon>Bacillales</taxon>
        <taxon>Bacillaceae</taxon>
        <taxon>Priestia</taxon>
    </lineage>
</organism>
<dbReference type="EMBL" id="CP009920">
    <property type="protein sequence ID" value="AJI24694.1"/>
    <property type="molecule type" value="Genomic_DNA"/>
</dbReference>
<evidence type="ECO:0000313" key="2">
    <source>
        <dbReference type="EMBL" id="AJI24694.1"/>
    </source>
</evidence>
<dbReference type="RefSeq" id="WP_034649800.1">
    <property type="nucleotide sequence ID" value="NZ_BCVB01000012.1"/>
</dbReference>
<dbReference type="PANTHER" id="PTHR48094:SF19">
    <property type="entry name" value="DJ-1_PFPI DOMAIN-CONTAINING PROTEIN"/>
    <property type="match status" value="1"/>
</dbReference>
<evidence type="ECO:0000313" key="3">
    <source>
        <dbReference type="Proteomes" id="UP000031829"/>
    </source>
</evidence>
<dbReference type="GO" id="GO:0005737">
    <property type="term" value="C:cytoplasm"/>
    <property type="evidence" value="ECO:0007669"/>
    <property type="project" value="TreeGrafter"/>
</dbReference>
<dbReference type="KEGG" id="bmeg:BG04_646"/>
<dbReference type="InterPro" id="IPR002818">
    <property type="entry name" value="DJ-1/PfpI"/>
</dbReference>
<reference evidence="2 3" key="1">
    <citation type="journal article" date="2015" name="Genome Announc.">
        <title>Complete genome sequences for 35 biothreat assay-relevant bacillus species.</title>
        <authorList>
            <person name="Johnson S.L."/>
            <person name="Daligault H.E."/>
            <person name="Davenport K.W."/>
            <person name="Jaissle J."/>
            <person name="Frey K.G."/>
            <person name="Ladner J.T."/>
            <person name="Broomall S.M."/>
            <person name="Bishop-Lilly K.A."/>
            <person name="Bruce D.C."/>
            <person name="Gibbons H.S."/>
            <person name="Coyne S.R."/>
            <person name="Lo C.C."/>
            <person name="Meincke L."/>
            <person name="Munk A.C."/>
            <person name="Koroleva G.I."/>
            <person name="Rosenzweig C.N."/>
            <person name="Palacios G.F."/>
            <person name="Redden C.L."/>
            <person name="Minogue T.D."/>
            <person name="Chain P.S."/>
        </authorList>
    </citation>
    <scope>NUCLEOTIDE SEQUENCE [LARGE SCALE GENOMIC DNA]</scope>
    <source>
        <strain evidence="3">ATCC 14581 / DSM 32 / JCM 2506 / NBRC 15308 / NCIMB 9376 / NCTC 10342 / NRRL B-14308 / VKM B-512</strain>
    </source>
</reference>
<dbReference type="Pfam" id="PF01965">
    <property type="entry name" value="DJ-1_PfpI"/>
    <property type="match status" value="1"/>
</dbReference>
<dbReference type="HOGENOM" id="CLU_000445_44_5_9"/>
<dbReference type="CDD" id="cd03140">
    <property type="entry name" value="GATase1_PfpI_3"/>
    <property type="match status" value="1"/>
</dbReference>
<dbReference type="Gene3D" id="3.40.50.880">
    <property type="match status" value="1"/>
</dbReference>
<dbReference type="InterPro" id="IPR050325">
    <property type="entry name" value="Prot/Nucl_acid_deglycase"/>
</dbReference>
<gene>
    <name evidence="2" type="ORF">BG04_646</name>
</gene>
<dbReference type="AlphaFoldDB" id="A0A0B6AXR9"/>
<evidence type="ECO:0000259" key="1">
    <source>
        <dbReference type="Pfam" id="PF01965"/>
    </source>
</evidence>
<accession>A0A0B6AXR9</accession>
<feature type="domain" description="DJ-1/PfpI" evidence="1">
    <location>
        <begin position="2"/>
        <end position="169"/>
    </location>
</feature>
<dbReference type="Proteomes" id="UP000031829">
    <property type="component" value="Chromosome"/>
</dbReference>
<dbReference type="GeneID" id="93644143"/>
<name>A0A0B6AXR9_PRIM2</name>
<sequence length="200" mass="22325">MKKVMVFITDGFADWEASYVTAELNKQGTGFQVQTMAIDKHPKTSIGGLTVLPDYSLKDFPFKLDFAMLIIPGGTGWREKKNHQVKKLVSFCFEHNIPVAAICDATTFLGNYGFLDQNKHTGNSLAYLKEGAPNYRGDENYIEKQSVSDGCLITANGSGALEFSKDILNKLNVLKSKELEEWYALFKNGFIPITGEHIEK</sequence>
<protein>
    <submittedName>
        <fullName evidence="2">DJ-1/PfpI family protein</fullName>
    </submittedName>
</protein>
<dbReference type="InterPro" id="IPR029062">
    <property type="entry name" value="Class_I_gatase-like"/>
</dbReference>
<dbReference type="SUPFAM" id="SSF52317">
    <property type="entry name" value="Class I glutamine amidotransferase-like"/>
    <property type="match status" value="1"/>
</dbReference>
<proteinExistence type="predicted"/>